<dbReference type="InterPro" id="IPR011335">
    <property type="entry name" value="Restrct_endonuc-II-like"/>
</dbReference>
<dbReference type="STRING" id="999630.TUZN_2006"/>
<dbReference type="SUPFAM" id="SSF47807">
    <property type="entry name" value="5' to 3' exonuclease, C-terminal subdomain"/>
    <property type="match status" value="1"/>
</dbReference>
<dbReference type="GO" id="GO:1901255">
    <property type="term" value="P:nucleotide-excision repair involved in interstrand cross-link repair"/>
    <property type="evidence" value="ECO:0007669"/>
    <property type="project" value="TreeGrafter"/>
</dbReference>
<evidence type="ECO:0000256" key="1">
    <source>
        <dbReference type="ARBA" id="ARBA00022763"/>
    </source>
</evidence>
<dbReference type="SMART" id="SM00891">
    <property type="entry name" value="ERCC4"/>
    <property type="match status" value="1"/>
</dbReference>
<dbReference type="SUPFAM" id="SSF52980">
    <property type="entry name" value="Restriction endonuclease-like"/>
    <property type="match status" value="1"/>
</dbReference>
<dbReference type="Gene3D" id="3.40.50.10130">
    <property type="match status" value="1"/>
</dbReference>
<reference evidence="6 7" key="1">
    <citation type="journal article" date="2011" name="J. Bacteriol.">
        <title>Complete genome sequence of the thermoacidophilic crenarchaeon Thermoproteus uzoniensis 768-20.</title>
        <authorList>
            <person name="Mardanov A.V."/>
            <person name="Gumerov V.M."/>
            <person name="Beletsky A.V."/>
            <person name="Prokofeva M.I."/>
            <person name="Bonch-Osmolovskaya E.A."/>
            <person name="Ravin N.V."/>
            <person name="Skryabin K.G."/>
        </authorList>
    </citation>
    <scope>NUCLEOTIDE SEQUENCE [LARGE SCALE GENOMIC DNA]</scope>
    <source>
        <strain evidence="6 7">768-20</strain>
    </source>
</reference>
<dbReference type="RefSeq" id="WP_013680799.1">
    <property type="nucleotide sequence ID" value="NC_015315.1"/>
</dbReference>
<dbReference type="Gene3D" id="1.10.150.20">
    <property type="entry name" value="5' to 3' exonuclease, C-terminal subdomain"/>
    <property type="match status" value="1"/>
</dbReference>
<dbReference type="Pfam" id="PF02732">
    <property type="entry name" value="ERCC4"/>
    <property type="match status" value="1"/>
</dbReference>
<dbReference type="OrthoDB" id="121419at2157"/>
<keyword evidence="3" id="KW-0238">DNA-binding</keyword>
<sequence>MSQVIADSREYRTDVVKYIKEAGCQVVQKQLEIGDYIAGYFLFERKSAHDFISSIVDGRLFDQATRLLSSGQRPVIIIEGDLWRAADMREVHQNAILGAELAIARMGVGILYTRSPEQTGHAICLAARQAEREDRGIRIPHIKGTDLRKLQIEFLSSLPGVGIKTAEQLLKKYGSPLKAIQNYRSWPLPDKALAKIRRVLEGLQEDNETDLSAFF</sequence>
<dbReference type="InterPro" id="IPR006166">
    <property type="entry name" value="ERCC4_domain"/>
</dbReference>
<dbReference type="CDD" id="cd20075">
    <property type="entry name" value="XPF_nuclease_XPF_arch"/>
    <property type="match status" value="1"/>
</dbReference>
<keyword evidence="2" id="KW-0378">Hydrolase</keyword>
<dbReference type="HOGENOM" id="CLU_101253_0_0_2"/>
<protein>
    <submittedName>
        <fullName evidence="6">ERCC4 domain protein</fullName>
    </submittedName>
</protein>
<dbReference type="Proteomes" id="UP000008138">
    <property type="component" value="Chromosome"/>
</dbReference>
<dbReference type="GO" id="GO:0003697">
    <property type="term" value="F:single-stranded DNA binding"/>
    <property type="evidence" value="ECO:0007669"/>
    <property type="project" value="TreeGrafter"/>
</dbReference>
<dbReference type="GO" id="GO:0003684">
    <property type="term" value="F:damaged DNA binding"/>
    <property type="evidence" value="ECO:0007669"/>
    <property type="project" value="TreeGrafter"/>
</dbReference>
<evidence type="ECO:0000256" key="3">
    <source>
        <dbReference type="ARBA" id="ARBA00023125"/>
    </source>
</evidence>
<keyword evidence="4" id="KW-0234">DNA repair</keyword>
<evidence type="ECO:0000313" key="6">
    <source>
        <dbReference type="EMBL" id="AEA13464.1"/>
    </source>
</evidence>
<keyword evidence="1" id="KW-0227">DNA damage</keyword>
<dbReference type="InterPro" id="IPR036279">
    <property type="entry name" value="5-3_exonuclease_C_sf"/>
</dbReference>
<accession>F2L4W0</accession>
<dbReference type="PANTHER" id="PTHR10150">
    <property type="entry name" value="DNA REPAIR ENDONUCLEASE XPF"/>
    <property type="match status" value="1"/>
</dbReference>
<evidence type="ECO:0000256" key="2">
    <source>
        <dbReference type="ARBA" id="ARBA00022801"/>
    </source>
</evidence>
<evidence type="ECO:0000259" key="5">
    <source>
        <dbReference type="SMART" id="SM00891"/>
    </source>
</evidence>
<name>F2L4W0_THEU7</name>
<evidence type="ECO:0000256" key="4">
    <source>
        <dbReference type="ARBA" id="ARBA00023204"/>
    </source>
</evidence>
<dbReference type="AlphaFoldDB" id="F2L4W0"/>
<gene>
    <name evidence="6" type="ordered locus">TUZN_2006</name>
</gene>
<dbReference type="GO" id="GO:0000724">
    <property type="term" value="P:double-strand break repair via homologous recombination"/>
    <property type="evidence" value="ECO:0007669"/>
    <property type="project" value="TreeGrafter"/>
</dbReference>
<dbReference type="GO" id="GO:0000014">
    <property type="term" value="F:single-stranded DNA endodeoxyribonuclease activity"/>
    <property type="evidence" value="ECO:0007669"/>
    <property type="project" value="TreeGrafter"/>
</dbReference>
<dbReference type="GeneID" id="10361517"/>
<dbReference type="KEGG" id="tuz:TUZN_2006"/>
<keyword evidence="7" id="KW-1185">Reference proteome</keyword>
<dbReference type="EMBL" id="CP002590">
    <property type="protein sequence ID" value="AEA13464.1"/>
    <property type="molecule type" value="Genomic_DNA"/>
</dbReference>
<dbReference type="PANTHER" id="PTHR10150:SF0">
    <property type="entry name" value="DNA REPAIR ENDONUCLEASE XPF"/>
    <property type="match status" value="1"/>
</dbReference>
<dbReference type="eggNOG" id="arCOG04206">
    <property type="taxonomic scope" value="Archaea"/>
</dbReference>
<reference key="2">
    <citation type="submission" date="2011-03" db="EMBL/GenBank/DDBJ databases">
        <title>Complete genome sequence of the thermoacidophilic crenarchaeon Thermoproteus uzoniensis 768-20.</title>
        <authorList>
            <person name="Mardanov A.V."/>
            <person name="Gumerov V.M."/>
            <person name="Beletsky A.V."/>
            <person name="Prokofeva M.I."/>
            <person name="Bonch-Osmolovskaya E.A."/>
            <person name="Ravin N.V."/>
            <person name="Skryabin K.G."/>
        </authorList>
    </citation>
    <scope>NUCLEOTIDE SEQUENCE</scope>
    <source>
        <strain>768-20</strain>
    </source>
</reference>
<feature type="domain" description="ERCC4" evidence="5">
    <location>
        <begin position="3"/>
        <end position="82"/>
    </location>
</feature>
<organism evidence="6 7">
    <name type="scientific">Thermoproteus uzoniensis (strain 768-20)</name>
    <dbReference type="NCBI Taxonomy" id="999630"/>
    <lineage>
        <taxon>Archaea</taxon>
        <taxon>Thermoproteota</taxon>
        <taxon>Thermoprotei</taxon>
        <taxon>Thermoproteales</taxon>
        <taxon>Thermoproteaceae</taxon>
        <taxon>Thermoproteus</taxon>
    </lineage>
</organism>
<proteinExistence type="predicted"/>
<evidence type="ECO:0000313" key="7">
    <source>
        <dbReference type="Proteomes" id="UP000008138"/>
    </source>
</evidence>